<evidence type="ECO:0000313" key="1">
    <source>
        <dbReference type="EMBL" id="OIN96264.1"/>
    </source>
</evidence>
<dbReference type="EMBL" id="MNUO01000106">
    <property type="protein sequence ID" value="OIN96264.1"/>
    <property type="molecule type" value="Genomic_DNA"/>
</dbReference>
<proteinExistence type="predicted"/>
<dbReference type="InterPro" id="IPR009057">
    <property type="entry name" value="Homeodomain-like_sf"/>
</dbReference>
<gene>
    <name evidence="1" type="ORF">AUJ66_06875</name>
</gene>
<evidence type="ECO:0000313" key="2">
    <source>
        <dbReference type="Proteomes" id="UP000182278"/>
    </source>
</evidence>
<organism evidence="1 2">
    <name type="scientific">Candidatus Desantisbacteria bacterium CG1_02_38_46</name>
    <dbReference type="NCBI Taxonomy" id="1817893"/>
    <lineage>
        <taxon>Bacteria</taxon>
        <taxon>Candidatus Desantisiibacteriota</taxon>
    </lineage>
</organism>
<dbReference type="PANTHER" id="PTHR34849">
    <property type="entry name" value="SSL5025 PROTEIN"/>
    <property type="match status" value="1"/>
</dbReference>
<evidence type="ECO:0008006" key="3">
    <source>
        <dbReference type="Google" id="ProtNLM"/>
    </source>
</evidence>
<protein>
    <recommendedName>
        <fullName evidence="3">Antitoxin</fullName>
    </recommendedName>
</protein>
<dbReference type="Pfam" id="PF04255">
    <property type="entry name" value="DUF433"/>
    <property type="match status" value="1"/>
</dbReference>
<accession>A0A1J4SAE4</accession>
<name>A0A1J4SAE4_9BACT</name>
<comment type="caution">
    <text evidence="1">The sequence shown here is derived from an EMBL/GenBank/DDBJ whole genome shotgun (WGS) entry which is preliminary data.</text>
</comment>
<dbReference type="STRING" id="1817893.AUJ66_06875"/>
<dbReference type="PANTHER" id="PTHR34849:SF3">
    <property type="entry name" value="SSR2962 PROTEIN"/>
    <property type="match status" value="1"/>
</dbReference>
<sequence>MFEERITIDEQILHGKPVIKGTRIPVQLILGSLVGGMTFEEIEKEYRINREDILAAMEYAAESIEKEEVFSLKAR</sequence>
<dbReference type="Proteomes" id="UP000182278">
    <property type="component" value="Unassembled WGS sequence"/>
</dbReference>
<dbReference type="Gene3D" id="1.10.10.10">
    <property type="entry name" value="Winged helix-like DNA-binding domain superfamily/Winged helix DNA-binding domain"/>
    <property type="match status" value="1"/>
</dbReference>
<reference evidence="1 2" key="1">
    <citation type="journal article" date="2016" name="Environ. Microbiol.">
        <title>Genomic resolution of a cold subsurface aquifer community provides metabolic insights for novel microbes adapted to high CO concentrations.</title>
        <authorList>
            <person name="Probst A.J."/>
            <person name="Castelle C.J."/>
            <person name="Singh A."/>
            <person name="Brown C.T."/>
            <person name="Anantharaman K."/>
            <person name="Sharon I."/>
            <person name="Hug L.A."/>
            <person name="Burstein D."/>
            <person name="Emerson J.B."/>
            <person name="Thomas B.C."/>
            <person name="Banfield J.F."/>
        </authorList>
    </citation>
    <scope>NUCLEOTIDE SEQUENCE [LARGE SCALE GENOMIC DNA]</scope>
    <source>
        <strain evidence="1">CG1_02_38_46</strain>
    </source>
</reference>
<dbReference type="SUPFAM" id="SSF46689">
    <property type="entry name" value="Homeodomain-like"/>
    <property type="match status" value="1"/>
</dbReference>
<dbReference type="AlphaFoldDB" id="A0A1J4SAE4"/>
<dbReference type="InterPro" id="IPR007367">
    <property type="entry name" value="DUF433"/>
</dbReference>
<dbReference type="InterPro" id="IPR036388">
    <property type="entry name" value="WH-like_DNA-bd_sf"/>
</dbReference>